<keyword evidence="4" id="KW-1185">Reference proteome</keyword>
<accession>A0AAD4DRG1</accession>
<sequence length="812" mass="93478">MRLNSLIHSVSLKRSLISCTYFFFAARRRSHLRPLPSHQYPNETLIYYGYIGCAPMYPSVAISLRTLAAYRQSHRTCPRFSIQSQCKTLCYLHDIPYRPYLKMQFSAAYDVFLEILHRINQRLRQALKRDTVNWRMLNTCPACFYKLDDEPALDFEWLVSIDGNNSLKRWDSSIYGTTARSDSRTARSDYWIHADAVDKFENEVKSRQVFTMYTTMNDDDWEDEPTDPDHPGAFTCVNRWRNAGPDSRKKMFAVFQESGIFIASCRHRFVLLACDMIRSGELAKYPIAIIDKLLTVYGKNGGCAYDIGCAFSKTLANSTLGPRAHDLGFRMMVGAFHGHAHNRRCQLDWHPMYISGTGHTEGEGCEHIFSASNELARSTRHANRFHRHQAIEEHFAFWDANKYAALSNYLWTHYREALKSVRLLTAELETIKAELRLSNNDFPGFFDQERIYLDGLKQPAPRDRLSIRYVEVLDELAERRYLHIGSLEQMHDALKQARIRVNSSYAKLQHAEGLVAHCETLLSVDERWLIGGDEYKRFKEEATLGKYRTALDELERLVVMRLFELSKLSLSGTGYKLRQQISKALQRRSDTIRNAINRYNIQAASLIPPRQTIAWKDIAEYSFLGEFDLLRDSRTDIQDKDWARPAHREATTKYFKLCRAREEIIRLNIEIRRLRTAIHDETIDTSAVIDELLVANPLLAAELKRQWRSRAAINAVHTYRLDQIERLFGFSGISGIGTRLANPAFSRPVNTNGASSGECGSLTTYIALILATAQAENPDSSASEFHDIEALDREEHEVVTEDMADFLYSIND</sequence>
<dbReference type="Pfam" id="PF18758">
    <property type="entry name" value="KDZ"/>
    <property type="match status" value="1"/>
</dbReference>
<evidence type="ECO:0000313" key="4">
    <source>
        <dbReference type="Proteomes" id="UP001195769"/>
    </source>
</evidence>
<protein>
    <recommendedName>
        <fullName evidence="5">CxC1-like cysteine cluster associated with KDZ transposases domain-containing protein</fullName>
    </recommendedName>
</protein>
<evidence type="ECO:0000313" key="2">
    <source>
        <dbReference type="EMBL" id="KAG1887953.1"/>
    </source>
</evidence>
<dbReference type="RefSeq" id="XP_041217029.1">
    <property type="nucleotide sequence ID" value="XM_041376230.1"/>
</dbReference>
<dbReference type="EMBL" id="JABBWK010000188">
    <property type="protein sequence ID" value="KAG1887953.1"/>
    <property type="molecule type" value="Genomic_DNA"/>
</dbReference>
<dbReference type="Proteomes" id="UP001195769">
    <property type="component" value="Unassembled WGS sequence"/>
</dbReference>
<gene>
    <name evidence="2" type="ORF">F5891DRAFT_966447</name>
    <name evidence="3" type="ORF">F5891DRAFT_966461</name>
</gene>
<dbReference type="EMBL" id="JABBWK010000188">
    <property type="protein sequence ID" value="KAG1887959.1"/>
    <property type="molecule type" value="Genomic_DNA"/>
</dbReference>
<feature type="coiled-coil region" evidence="1">
    <location>
        <begin position="414"/>
        <end position="441"/>
    </location>
</feature>
<dbReference type="AlphaFoldDB" id="A0AAD4DRG1"/>
<evidence type="ECO:0008006" key="5">
    <source>
        <dbReference type="Google" id="ProtNLM"/>
    </source>
</evidence>
<dbReference type="PANTHER" id="PTHR33096">
    <property type="entry name" value="CXC2 DOMAIN-CONTAINING PROTEIN"/>
    <property type="match status" value="1"/>
</dbReference>
<reference evidence="2" key="1">
    <citation type="journal article" date="2020" name="New Phytol.">
        <title>Comparative genomics reveals dynamic genome evolution in host specialist ectomycorrhizal fungi.</title>
        <authorList>
            <person name="Lofgren L.A."/>
            <person name="Nguyen N.H."/>
            <person name="Vilgalys R."/>
            <person name="Ruytinx J."/>
            <person name="Liao H.L."/>
            <person name="Branco S."/>
            <person name="Kuo A."/>
            <person name="LaButti K."/>
            <person name="Lipzen A."/>
            <person name="Andreopoulos W."/>
            <person name="Pangilinan J."/>
            <person name="Riley R."/>
            <person name="Hundley H."/>
            <person name="Na H."/>
            <person name="Barry K."/>
            <person name="Grigoriev I.V."/>
            <person name="Stajich J.E."/>
            <person name="Kennedy P.G."/>
        </authorList>
    </citation>
    <scope>NUCLEOTIDE SEQUENCE</scope>
    <source>
        <strain evidence="2">FC203</strain>
    </source>
</reference>
<keyword evidence="1" id="KW-0175">Coiled coil</keyword>
<name>A0AAD4DRG1_9AGAM</name>
<evidence type="ECO:0000313" key="3">
    <source>
        <dbReference type="EMBL" id="KAG1887959.1"/>
    </source>
</evidence>
<comment type="caution">
    <text evidence="2">The sequence shown here is derived from an EMBL/GenBank/DDBJ whole genome shotgun (WGS) entry which is preliminary data.</text>
</comment>
<dbReference type="GeneID" id="64670528"/>
<proteinExistence type="predicted"/>
<dbReference type="PANTHER" id="PTHR33096:SF1">
    <property type="entry name" value="CXC1-LIKE CYSTEINE CLUSTER ASSOCIATED WITH KDZ TRANSPOSASES DOMAIN-CONTAINING PROTEIN"/>
    <property type="match status" value="1"/>
</dbReference>
<organism evidence="2 4">
    <name type="scientific">Suillus fuscotomentosus</name>
    <dbReference type="NCBI Taxonomy" id="1912939"/>
    <lineage>
        <taxon>Eukaryota</taxon>
        <taxon>Fungi</taxon>
        <taxon>Dikarya</taxon>
        <taxon>Basidiomycota</taxon>
        <taxon>Agaricomycotina</taxon>
        <taxon>Agaricomycetes</taxon>
        <taxon>Agaricomycetidae</taxon>
        <taxon>Boletales</taxon>
        <taxon>Suillineae</taxon>
        <taxon>Suillaceae</taxon>
        <taxon>Suillus</taxon>
    </lineage>
</organism>
<dbReference type="InterPro" id="IPR040521">
    <property type="entry name" value="KDZ"/>
</dbReference>
<evidence type="ECO:0000256" key="1">
    <source>
        <dbReference type="SAM" id="Coils"/>
    </source>
</evidence>